<keyword evidence="5" id="KW-1185">Reference proteome</keyword>
<organism evidence="4 5">
    <name type="scientific">Methylorubrum extorquens (strain ATCC 14718 / DSM 1338 / JCM 2805 / NCIMB 9133 / AM1)</name>
    <name type="common">Methylobacterium extorquens</name>
    <dbReference type="NCBI Taxonomy" id="272630"/>
    <lineage>
        <taxon>Bacteria</taxon>
        <taxon>Pseudomonadati</taxon>
        <taxon>Pseudomonadota</taxon>
        <taxon>Alphaproteobacteria</taxon>
        <taxon>Hyphomicrobiales</taxon>
        <taxon>Methylobacteriaceae</taxon>
        <taxon>Methylorubrum</taxon>
    </lineage>
</organism>
<feature type="chain" id="PRO_5005668224" evidence="3">
    <location>
        <begin position="19"/>
        <end position="446"/>
    </location>
</feature>
<protein>
    <submittedName>
        <fullName evidence="4">Uncharacterized protein</fullName>
    </submittedName>
</protein>
<keyword evidence="3" id="KW-0732">Signal</keyword>
<evidence type="ECO:0000256" key="1">
    <source>
        <dbReference type="SAM" id="MobiDB-lite"/>
    </source>
</evidence>
<gene>
    <name evidence="4" type="ordered locus">MexAM1_META2p1264</name>
</gene>
<feature type="transmembrane region" description="Helical" evidence="2">
    <location>
        <begin position="148"/>
        <end position="168"/>
    </location>
</feature>
<reference evidence="4 5" key="1">
    <citation type="journal article" date="2009" name="PLoS ONE">
        <title>Methylobacterium genome sequences: a reference blueprint to investigate microbial metabolism of C1 compounds from natural and industrial sources.</title>
        <authorList>
            <person name="Vuilleumier S."/>
            <person name="Chistoserdova L."/>
            <person name="Lee M.-C."/>
            <person name="Bringel F."/>
            <person name="Lajus A."/>
            <person name="Zhou Y."/>
            <person name="Gourion B."/>
            <person name="Barbe V."/>
            <person name="Chang J."/>
            <person name="Cruveiller S."/>
            <person name="Dossat C."/>
            <person name="Gillett W."/>
            <person name="Gruffaz C."/>
            <person name="Haugen E."/>
            <person name="Hourcade E."/>
            <person name="Levy R."/>
            <person name="Mangenot S."/>
            <person name="Muller E."/>
            <person name="Nadalig T."/>
            <person name="Pagni M."/>
            <person name="Penny C."/>
            <person name="Peyraud R."/>
            <person name="Robinson D.G."/>
            <person name="Roche D."/>
            <person name="Rouy Z."/>
            <person name="Saenampechek C."/>
            <person name="Salvignol G."/>
            <person name="Vallenet D."/>
            <person name="Wu Z."/>
            <person name="Marx C.J."/>
            <person name="Vorholt J.A."/>
            <person name="Olson M.V."/>
            <person name="Kaul R."/>
            <person name="Weissenbach J."/>
            <person name="Medigue C."/>
            <person name="Lidstrom M.E."/>
        </authorList>
    </citation>
    <scope>NUCLEOTIDE SEQUENCE [LARGE SCALE GENOMIC DNA]</scope>
    <source>
        <strain evidence="5">ATCC 14718 / DSM 1338 / JCM 2805 / NCIMB 9133 / AM1</strain>
    </source>
</reference>
<feature type="transmembrane region" description="Helical" evidence="2">
    <location>
        <begin position="62"/>
        <end position="79"/>
    </location>
</feature>
<keyword evidence="2" id="KW-1133">Transmembrane helix</keyword>
<evidence type="ECO:0000256" key="2">
    <source>
        <dbReference type="SAM" id="Phobius"/>
    </source>
</evidence>
<evidence type="ECO:0000313" key="5">
    <source>
        <dbReference type="Proteomes" id="UP000009081"/>
    </source>
</evidence>
<feature type="region of interest" description="Disordered" evidence="1">
    <location>
        <begin position="405"/>
        <end position="425"/>
    </location>
</feature>
<accession>C5B6C3</accession>
<feature type="signal peptide" evidence="3">
    <location>
        <begin position="1"/>
        <end position="18"/>
    </location>
</feature>
<feature type="region of interest" description="Disordered" evidence="1">
    <location>
        <begin position="176"/>
        <end position="200"/>
    </location>
</feature>
<dbReference type="AlphaFoldDB" id="C5B6C3"/>
<dbReference type="RefSeq" id="WP_003596009.1">
    <property type="nucleotide sequence ID" value="NC_012811.1"/>
</dbReference>
<evidence type="ECO:0000313" key="4">
    <source>
        <dbReference type="EMBL" id="ACS44005.1"/>
    </source>
</evidence>
<keyword evidence="4" id="KW-0614">Plasmid</keyword>
<dbReference type="KEGG" id="mea:Mex_2p1264"/>
<feature type="transmembrane region" description="Helical" evidence="2">
    <location>
        <begin position="28"/>
        <end position="50"/>
    </location>
</feature>
<keyword evidence="2" id="KW-0812">Transmembrane</keyword>
<name>C5B6C3_METEA</name>
<proteinExistence type="predicted"/>
<feature type="compositionally biased region" description="Basic and acidic residues" evidence="1">
    <location>
        <begin position="405"/>
        <end position="418"/>
    </location>
</feature>
<dbReference type="EMBL" id="CP001511">
    <property type="protein sequence ID" value="ACS44005.1"/>
    <property type="molecule type" value="Genomic_DNA"/>
</dbReference>
<sequence length="446" mass="47202">MRVLAAFLLALVPTAAMAAPSAGESAALILRTIGSVFQLIGFLTVATALWRLAMPSAEKEKPVANLLAVLLIGVVMVGGPESAGMGMFHTTAADVPDTAKPVEVGTGSSIGTSVDPHASTVANDESLWGALNSPIGGARAEGVARISILQVLMTVLGMGALLLLAIALRAQADDDPEEVRPGRAVRSRTTGSRGGLEPGQGGDGLHALLLRIRELLERWYDLAQDAVVDLHRRLVLLGRRVGLVARTEGGGAAVSMVVADVRAGGSDVLARLEGYVDRASEKRLSRGGATARAAVNAKWILRSHGIAPATLASASADLAGRIADLLEDRLEDEDVARRLQHVLDRIELGASEIWIERDGDRFYLAPEDDVAAGIGDLRRVDAVRVDWVESAACWTLRPKGRLEIRPRRGGAEEDRAGDDSEIEGTNASTLQPIRSILRDLRGKLIK</sequence>
<evidence type="ECO:0000256" key="3">
    <source>
        <dbReference type="SAM" id="SignalP"/>
    </source>
</evidence>
<geneLocation type="plasmid" evidence="4 5">
    <name>megaplasmid</name>
</geneLocation>
<dbReference type="HOGENOM" id="CLU_613665_0_0_5"/>
<keyword evidence="2" id="KW-0472">Membrane</keyword>
<dbReference type="Proteomes" id="UP000009081">
    <property type="component" value="Plasmid megaplasmid"/>
</dbReference>